<feature type="transmembrane region" description="Helical" evidence="1">
    <location>
        <begin position="147"/>
        <end position="165"/>
    </location>
</feature>
<feature type="transmembrane region" description="Helical" evidence="1">
    <location>
        <begin position="177"/>
        <end position="194"/>
    </location>
</feature>
<evidence type="ECO:0000256" key="1">
    <source>
        <dbReference type="SAM" id="Phobius"/>
    </source>
</evidence>
<feature type="transmembrane region" description="Helical" evidence="1">
    <location>
        <begin position="36"/>
        <end position="53"/>
    </location>
</feature>
<evidence type="ECO:0000313" key="2">
    <source>
        <dbReference type="EMBL" id="PZP53942.1"/>
    </source>
</evidence>
<proteinExistence type="predicted"/>
<feature type="transmembrane region" description="Helical" evidence="1">
    <location>
        <begin position="337"/>
        <end position="357"/>
    </location>
</feature>
<sequence length="386" mass="42807">MWGFWKNITFRQLSFALAVLLYGCFSSPTPDDFGPAEIGVFAFLFLSLSPSFLSGNGYALAFAAYGLSVPLTIAIIHGHAAGQIIRDVIPFIFLLMPLLFYYRGERDVKFLSILTVSVGLIFSLRSLGSFASDIADPMQWLGTPPDLLYLANSPEVLFAAIYLLHNALSADKKWFQRIPSALLACLPLLAMATLVQRASLLYVVACSFIFICVLFSAKRKTAIFIGCSAWMLFLTVPFIEDIFRQLSFKTQMVGLNSRGNEWKEVITHVSSSTLSLLFGKGWGAELENPAVGGLRVIFTHSLLSSLLLKAGFISLFLFLLYLFNLARDASRFITREYKYFFMLAGPLLIGLTLYASYKSFGYGLLILILASCAKSKRLEGDTRPVP</sequence>
<dbReference type="Proteomes" id="UP000249739">
    <property type="component" value="Unassembled WGS sequence"/>
</dbReference>
<feature type="transmembrane region" description="Helical" evidence="1">
    <location>
        <begin position="60"/>
        <end position="78"/>
    </location>
</feature>
<accession>A0A2W5HEH9</accession>
<name>A0A2W5HEH9_9BACT</name>
<keyword evidence="1" id="KW-0812">Transmembrane</keyword>
<dbReference type="AlphaFoldDB" id="A0A2W5HEH9"/>
<dbReference type="EMBL" id="QFOT01000158">
    <property type="protein sequence ID" value="PZP53942.1"/>
    <property type="molecule type" value="Genomic_DNA"/>
</dbReference>
<reference evidence="2 3" key="1">
    <citation type="submission" date="2017-08" db="EMBL/GenBank/DDBJ databases">
        <title>Infants hospitalized years apart are colonized by the same room-sourced microbial strains.</title>
        <authorList>
            <person name="Brooks B."/>
            <person name="Olm M.R."/>
            <person name="Firek B.A."/>
            <person name="Baker R."/>
            <person name="Thomas B.C."/>
            <person name="Morowitz M.J."/>
            <person name="Banfield J.F."/>
        </authorList>
    </citation>
    <scope>NUCLEOTIDE SEQUENCE [LARGE SCALE GENOMIC DNA]</scope>
    <source>
        <strain evidence="2">S2_006_000_R2_64</strain>
    </source>
</reference>
<feature type="transmembrane region" description="Helical" evidence="1">
    <location>
        <begin position="222"/>
        <end position="239"/>
    </location>
</feature>
<organism evidence="2 3">
    <name type="scientific">Micavibrio aeruginosavorus</name>
    <dbReference type="NCBI Taxonomy" id="349221"/>
    <lineage>
        <taxon>Bacteria</taxon>
        <taxon>Pseudomonadati</taxon>
        <taxon>Bdellovibrionota</taxon>
        <taxon>Bdellovibrionia</taxon>
        <taxon>Bdellovibrionales</taxon>
        <taxon>Pseudobdellovibrionaceae</taxon>
        <taxon>Micavibrio</taxon>
    </lineage>
</organism>
<keyword evidence="1" id="KW-1133">Transmembrane helix</keyword>
<feature type="transmembrane region" description="Helical" evidence="1">
    <location>
        <begin position="108"/>
        <end position="127"/>
    </location>
</feature>
<feature type="transmembrane region" description="Helical" evidence="1">
    <location>
        <begin position="200"/>
        <end position="217"/>
    </location>
</feature>
<evidence type="ECO:0000313" key="3">
    <source>
        <dbReference type="Proteomes" id="UP000249739"/>
    </source>
</evidence>
<protein>
    <recommendedName>
        <fullName evidence="4">O-antigen ligase domain-containing protein</fullName>
    </recommendedName>
</protein>
<evidence type="ECO:0008006" key="4">
    <source>
        <dbReference type="Google" id="ProtNLM"/>
    </source>
</evidence>
<feature type="transmembrane region" description="Helical" evidence="1">
    <location>
        <begin position="84"/>
        <end position="101"/>
    </location>
</feature>
<gene>
    <name evidence="2" type="ORF">DI586_10480</name>
</gene>
<dbReference type="PROSITE" id="PS51257">
    <property type="entry name" value="PROKAR_LIPOPROTEIN"/>
    <property type="match status" value="1"/>
</dbReference>
<feature type="transmembrane region" description="Helical" evidence="1">
    <location>
        <begin position="306"/>
        <end position="325"/>
    </location>
</feature>
<comment type="caution">
    <text evidence="2">The sequence shown here is derived from an EMBL/GenBank/DDBJ whole genome shotgun (WGS) entry which is preliminary data.</text>
</comment>
<keyword evidence="1" id="KW-0472">Membrane</keyword>